<dbReference type="AlphaFoldDB" id="A0A0C3BC68"/>
<evidence type="ECO:0000313" key="2">
    <source>
        <dbReference type="Proteomes" id="UP000054097"/>
    </source>
</evidence>
<dbReference type="HOGENOM" id="CLU_1928880_0_0_1"/>
<accession>A0A0C3BC68</accession>
<dbReference type="Proteomes" id="UP000054097">
    <property type="component" value="Unassembled WGS sequence"/>
</dbReference>
<proteinExistence type="predicted"/>
<gene>
    <name evidence="1" type="ORF">M408DRAFT_19334</name>
</gene>
<reference evidence="2" key="2">
    <citation type="submission" date="2015-01" db="EMBL/GenBank/DDBJ databases">
        <title>Evolutionary Origins and Diversification of the Mycorrhizal Mutualists.</title>
        <authorList>
            <consortium name="DOE Joint Genome Institute"/>
            <consortium name="Mycorrhizal Genomics Consortium"/>
            <person name="Kohler A."/>
            <person name="Kuo A."/>
            <person name="Nagy L.G."/>
            <person name="Floudas D."/>
            <person name="Copeland A."/>
            <person name="Barry K.W."/>
            <person name="Cichocki N."/>
            <person name="Veneault-Fourrey C."/>
            <person name="LaButti K."/>
            <person name="Lindquist E.A."/>
            <person name="Lipzen A."/>
            <person name="Lundell T."/>
            <person name="Morin E."/>
            <person name="Murat C."/>
            <person name="Riley R."/>
            <person name="Ohm R."/>
            <person name="Sun H."/>
            <person name="Tunlid A."/>
            <person name="Henrissat B."/>
            <person name="Grigoriev I.V."/>
            <person name="Hibbett D.S."/>
            <person name="Martin F."/>
        </authorList>
    </citation>
    <scope>NUCLEOTIDE SEQUENCE [LARGE SCALE GENOMIC DNA]</scope>
    <source>
        <strain evidence="2">MAFF 305830</strain>
    </source>
</reference>
<sequence length="131" mass="14076">MLAPSLNIGLFPAYPWTLSSAFPDSQSTVLRSLYLLVLLFTFQRTTQLEAARSTTQTNQPAKTKPKRLLKSLTMQATRIITALCFAAFAIAAPLPAPGFPVPATTTDATATATGGDASANCWGWCNVPWKQ</sequence>
<organism evidence="1 2">
    <name type="scientific">Serendipita vermifera MAFF 305830</name>
    <dbReference type="NCBI Taxonomy" id="933852"/>
    <lineage>
        <taxon>Eukaryota</taxon>
        <taxon>Fungi</taxon>
        <taxon>Dikarya</taxon>
        <taxon>Basidiomycota</taxon>
        <taxon>Agaricomycotina</taxon>
        <taxon>Agaricomycetes</taxon>
        <taxon>Sebacinales</taxon>
        <taxon>Serendipitaceae</taxon>
        <taxon>Serendipita</taxon>
    </lineage>
</organism>
<reference evidence="1 2" key="1">
    <citation type="submission" date="2014-04" db="EMBL/GenBank/DDBJ databases">
        <authorList>
            <consortium name="DOE Joint Genome Institute"/>
            <person name="Kuo A."/>
            <person name="Zuccaro A."/>
            <person name="Kohler A."/>
            <person name="Nagy L.G."/>
            <person name="Floudas D."/>
            <person name="Copeland A."/>
            <person name="Barry K.W."/>
            <person name="Cichocki N."/>
            <person name="Veneault-Fourrey C."/>
            <person name="LaButti K."/>
            <person name="Lindquist E.A."/>
            <person name="Lipzen A."/>
            <person name="Lundell T."/>
            <person name="Morin E."/>
            <person name="Murat C."/>
            <person name="Sun H."/>
            <person name="Tunlid A."/>
            <person name="Henrissat B."/>
            <person name="Grigoriev I.V."/>
            <person name="Hibbett D.S."/>
            <person name="Martin F."/>
            <person name="Nordberg H.P."/>
            <person name="Cantor M.N."/>
            <person name="Hua S.X."/>
        </authorList>
    </citation>
    <scope>NUCLEOTIDE SEQUENCE [LARGE SCALE GENOMIC DNA]</scope>
    <source>
        <strain evidence="1 2">MAFF 305830</strain>
    </source>
</reference>
<name>A0A0C3BC68_SERVB</name>
<protein>
    <submittedName>
        <fullName evidence="1">Uncharacterized protein</fullName>
    </submittedName>
</protein>
<evidence type="ECO:0000313" key="1">
    <source>
        <dbReference type="EMBL" id="KIM34425.1"/>
    </source>
</evidence>
<dbReference type="EMBL" id="KN824277">
    <property type="protein sequence ID" value="KIM34425.1"/>
    <property type="molecule type" value="Genomic_DNA"/>
</dbReference>
<keyword evidence="2" id="KW-1185">Reference proteome</keyword>